<comment type="caution">
    <text evidence="2">The sequence shown here is derived from an EMBL/GenBank/DDBJ whole genome shotgun (WGS) entry which is preliminary data.</text>
</comment>
<feature type="compositionally biased region" description="Basic and acidic residues" evidence="1">
    <location>
        <begin position="85"/>
        <end position="95"/>
    </location>
</feature>
<keyword evidence="3" id="KW-1185">Reference proteome</keyword>
<organism evidence="2 3">
    <name type="scientific">Pinctada imbricata</name>
    <name type="common">Atlantic pearl-oyster</name>
    <name type="synonym">Pinctada martensii</name>
    <dbReference type="NCBI Taxonomy" id="66713"/>
    <lineage>
        <taxon>Eukaryota</taxon>
        <taxon>Metazoa</taxon>
        <taxon>Spiralia</taxon>
        <taxon>Lophotrochozoa</taxon>
        <taxon>Mollusca</taxon>
        <taxon>Bivalvia</taxon>
        <taxon>Autobranchia</taxon>
        <taxon>Pteriomorphia</taxon>
        <taxon>Pterioida</taxon>
        <taxon>Pterioidea</taxon>
        <taxon>Pteriidae</taxon>
        <taxon>Pinctada</taxon>
    </lineage>
</organism>
<sequence length="443" mass="49971">MEGSEFADLMVEGDTSLDSPDLTQERLDRLERNRLVMKEEEKQKNKTEKQMEEGELLVENIQRAWRTYVRRKSEHTSTGEIDDTEKDRDTEKEIKASSCKSQQTSNKNSCDIEKASFVNDRTISTSDFKLEDNDKNAIRSAADSGTEFEVADDNVRIVIEGCEKDKDRLVKDTQSVDSLSGLSDSTPEENTQHRTHDSTPEDDRVYLGYENSKQHVLNKLKQDSDADCVSIASDYSEVSVPLRELAESEVEIVQKADLADKSFVPSSTANSAIQRNPEETDEEFSKRVRKINLLSIAQEFADLKKVNAKALPFGLHKSYIEGESSSSGESSRQSSEMNTPSDPSITFNDNDITRGCKNQRGDLNSNISENNSLKSKKNSNSKKNDNDKSTVDGSENDGDFDVYNIETAVPNMDWEALERQLQLATQEEQTRQKVCIVQLWIVN</sequence>
<feature type="compositionally biased region" description="Basic and acidic residues" evidence="1">
    <location>
        <begin position="190"/>
        <end position="203"/>
    </location>
</feature>
<dbReference type="AlphaFoldDB" id="A0AA88XYP8"/>
<evidence type="ECO:0000313" key="3">
    <source>
        <dbReference type="Proteomes" id="UP001186944"/>
    </source>
</evidence>
<accession>A0AA88XYP8</accession>
<evidence type="ECO:0000256" key="1">
    <source>
        <dbReference type="SAM" id="MobiDB-lite"/>
    </source>
</evidence>
<name>A0AA88XYP8_PINIB</name>
<feature type="region of interest" description="Disordered" evidence="1">
    <location>
        <begin position="321"/>
        <end position="401"/>
    </location>
</feature>
<feature type="compositionally biased region" description="Polar residues" evidence="1">
    <location>
        <begin position="337"/>
        <end position="350"/>
    </location>
</feature>
<feature type="compositionally biased region" description="Polar residues" evidence="1">
    <location>
        <begin position="264"/>
        <end position="274"/>
    </location>
</feature>
<feature type="compositionally biased region" description="Low complexity" evidence="1">
    <location>
        <begin position="321"/>
        <end position="336"/>
    </location>
</feature>
<feature type="region of interest" description="Disordered" evidence="1">
    <location>
        <begin position="169"/>
        <end position="203"/>
    </location>
</feature>
<feature type="compositionally biased region" description="Low complexity" evidence="1">
    <location>
        <begin position="362"/>
        <end position="373"/>
    </location>
</feature>
<gene>
    <name evidence="2" type="ORF">FSP39_009375</name>
</gene>
<feature type="region of interest" description="Disordered" evidence="1">
    <location>
        <begin position="1"/>
        <end position="30"/>
    </location>
</feature>
<feature type="region of interest" description="Disordered" evidence="1">
    <location>
        <begin position="264"/>
        <end position="283"/>
    </location>
</feature>
<evidence type="ECO:0000313" key="2">
    <source>
        <dbReference type="EMBL" id="KAK3095032.1"/>
    </source>
</evidence>
<dbReference type="EMBL" id="VSWD01000008">
    <property type="protein sequence ID" value="KAK3095032.1"/>
    <property type="molecule type" value="Genomic_DNA"/>
</dbReference>
<feature type="compositionally biased region" description="Polar residues" evidence="1">
    <location>
        <begin position="98"/>
        <end position="109"/>
    </location>
</feature>
<proteinExistence type="predicted"/>
<dbReference type="Proteomes" id="UP001186944">
    <property type="component" value="Unassembled WGS sequence"/>
</dbReference>
<protein>
    <submittedName>
        <fullName evidence="2">Uncharacterized protein</fullName>
    </submittedName>
</protein>
<reference evidence="2" key="1">
    <citation type="submission" date="2019-08" db="EMBL/GenBank/DDBJ databases">
        <title>The improved chromosome-level genome for the pearl oyster Pinctada fucata martensii using PacBio sequencing and Hi-C.</title>
        <authorList>
            <person name="Zheng Z."/>
        </authorList>
    </citation>
    <scope>NUCLEOTIDE SEQUENCE</scope>
    <source>
        <strain evidence="2">ZZ-2019</strain>
        <tissue evidence="2">Adductor muscle</tissue>
    </source>
</reference>
<feature type="region of interest" description="Disordered" evidence="1">
    <location>
        <begin position="70"/>
        <end position="109"/>
    </location>
</feature>
<feature type="compositionally biased region" description="Polar residues" evidence="1">
    <location>
        <begin position="172"/>
        <end position="189"/>
    </location>
</feature>